<evidence type="ECO:0000256" key="1">
    <source>
        <dbReference type="SAM" id="MobiDB-lite"/>
    </source>
</evidence>
<dbReference type="RefSeq" id="WP_271173981.1">
    <property type="nucleotide sequence ID" value="NZ_BSEJ01000012.1"/>
</dbReference>
<dbReference type="Proteomes" id="UP001142462">
    <property type="component" value="Unassembled WGS sequence"/>
</dbReference>
<dbReference type="EMBL" id="BSEJ01000012">
    <property type="protein sequence ID" value="GLJ62288.1"/>
    <property type="molecule type" value="Genomic_DNA"/>
</dbReference>
<organism evidence="4 5">
    <name type="scientific">Microbacterium barkeri</name>
    <dbReference type="NCBI Taxonomy" id="33917"/>
    <lineage>
        <taxon>Bacteria</taxon>
        <taxon>Bacillati</taxon>
        <taxon>Actinomycetota</taxon>
        <taxon>Actinomycetes</taxon>
        <taxon>Micrococcales</taxon>
        <taxon>Microbacteriaceae</taxon>
        <taxon>Microbacterium</taxon>
    </lineage>
</organism>
<feature type="transmembrane region" description="Helical" evidence="2">
    <location>
        <begin position="27"/>
        <end position="47"/>
    </location>
</feature>
<keyword evidence="2" id="KW-1133">Transmembrane helix</keyword>
<protein>
    <recommendedName>
        <fullName evidence="3">DUF1468 domain-containing protein</fullName>
    </recommendedName>
</protein>
<evidence type="ECO:0000256" key="2">
    <source>
        <dbReference type="SAM" id="Phobius"/>
    </source>
</evidence>
<feature type="transmembrane region" description="Helical" evidence="2">
    <location>
        <begin position="157"/>
        <end position="175"/>
    </location>
</feature>
<reference evidence="4" key="2">
    <citation type="submission" date="2023-01" db="EMBL/GenBank/DDBJ databases">
        <authorList>
            <person name="Sun Q."/>
            <person name="Evtushenko L."/>
        </authorList>
    </citation>
    <scope>NUCLEOTIDE SEQUENCE</scope>
    <source>
        <strain evidence="4">VKM Ac-1020</strain>
    </source>
</reference>
<accession>A0A9W6H569</accession>
<feature type="transmembrane region" description="Helical" evidence="2">
    <location>
        <begin position="118"/>
        <end position="145"/>
    </location>
</feature>
<comment type="caution">
    <text evidence="4">The sequence shown here is derived from an EMBL/GenBank/DDBJ whole genome shotgun (WGS) entry which is preliminary data.</text>
</comment>
<name>A0A9W6H569_9MICO</name>
<feature type="region of interest" description="Disordered" evidence="1">
    <location>
        <begin position="1"/>
        <end position="20"/>
    </location>
</feature>
<evidence type="ECO:0000259" key="3">
    <source>
        <dbReference type="Pfam" id="PF07331"/>
    </source>
</evidence>
<gene>
    <name evidence="4" type="ORF">GCM10017576_24180</name>
</gene>
<reference evidence="4" key="1">
    <citation type="journal article" date="2014" name="Int. J. Syst. Evol. Microbiol.">
        <title>Complete genome sequence of Corynebacterium casei LMG S-19264T (=DSM 44701T), isolated from a smear-ripened cheese.</title>
        <authorList>
            <consortium name="US DOE Joint Genome Institute (JGI-PGF)"/>
            <person name="Walter F."/>
            <person name="Albersmeier A."/>
            <person name="Kalinowski J."/>
            <person name="Ruckert C."/>
        </authorList>
    </citation>
    <scope>NUCLEOTIDE SEQUENCE</scope>
    <source>
        <strain evidence="4">VKM Ac-1020</strain>
    </source>
</reference>
<evidence type="ECO:0000313" key="4">
    <source>
        <dbReference type="EMBL" id="GLJ62288.1"/>
    </source>
</evidence>
<feature type="transmembrane region" description="Helical" evidence="2">
    <location>
        <begin position="67"/>
        <end position="88"/>
    </location>
</feature>
<sequence>MMPSNNPTALSAVVGDPRAPRTTAPSIATLAAHLVMPVLLAAFASYLLGGILTMSVPEGAAFPGPQFFPGLISAGLYLLAVLLGLSGFRQWQSSRTQTDDAAADSAGGILSRPRWRSLLWVVGSFLAFALLLEVLGWIIAATLLFVGVVRGFASSRWLFNALVGLTLSSVIYIAFDMLLGLPLPSGILGGGL</sequence>
<dbReference type="InterPro" id="IPR009936">
    <property type="entry name" value="DUF1468"/>
</dbReference>
<keyword evidence="2" id="KW-0812">Transmembrane</keyword>
<dbReference type="Pfam" id="PF07331">
    <property type="entry name" value="TctB"/>
    <property type="match status" value="1"/>
</dbReference>
<feature type="domain" description="DUF1468" evidence="3">
    <location>
        <begin position="35"/>
        <end position="184"/>
    </location>
</feature>
<keyword evidence="2" id="KW-0472">Membrane</keyword>
<evidence type="ECO:0000313" key="5">
    <source>
        <dbReference type="Proteomes" id="UP001142462"/>
    </source>
</evidence>
<proteinExistence type="predicted"/>
<keyword evidence="5" id="KW-1185">Reference proteome</keyword>
<dbReference type="AlphaFoldDB" id="A0A9W6H569"/>